<comment type="caution">
    <text evidence="2">The sequence shown here is derived from an EMBL/GenBank/DDBJ whole genome shotgun (WGS) entry which is preliminary data.</text>
</comment>
<feature type="compositionally biased region" description="Basic and acidic residues" evidence="1">
    <location>
        <begin position="909"/>
        <end position="925"/>
    </location>
</feature>
<gene>
    <name evidence="2" type="ORF">Tci_046676</name>
</gene>
<accession>A0A6L2ML33</accession>
<feature type="region of interest" description="Disordered" evidence="1">
    <location>
        <begin position="800"/>
        <end position="833"/>
    </location>
</feature>
<organism evidence="2">
    <name type="scientific">Tanacetum cinerariifolium</name>
    <name type="common">Dalmatian daisy</name>
    <name type="synonym">Chrysanthemum cinerariifolium</name>
    <dbReference type="NCBI Taxonomy" id="118510"/>
    <lineage>
        <taxon>Eukaryota</taxon>
        <taxon>Viridiplantae</taxon>
        <taxon>Streptophyta</taxon>
        <taxon>Embryophyta</taxon>
        <taxon>Tracheophyta</taxon>
        <taxon>Spermatophyta</taxon>
        <taxon>Magnoliopsida</taxon>
        <taxon>eudicotyledons</taxon>
        <taxon>Gunneridae</taxon>
        <taxon>Pentapetalae</taxon>
        <taxon>asterids</taxon>
        <taxon>campanulids</taxon>
        <taxon>Asterales</taxon>
        <taxon>Asteraceae</taxon>
        <taxon>Asteroideae</taxon>
        <taxon>Anthemideae</taxon>
        <taxon>Anthemidinae</taxon>
        <taxon>Tanacetum</taxon>
    </lineage>
</organism>
<feature type="compositionally biased region" description="Polar residues" evidence="1">
    <location>
        <begin position="538"/>
        <end position="549"/>
    </location>
</feature>
<protein>
    <submittedName>
        <fullName evidence="2">Integrase, catalytic region, zinc finger, CCHC-type, peptidase aspartic, catalytic</fullName>
    </submittedName>
</protein>
<feature type="compositionally biased region" description="Basic and acidic residues" evidence="1">
    <location>
        <begin position="1083"/>
        <end position="1094"/>
    </location>
</feature>
<proteinExistence type="predicted"/>
<dbReference type="EMBL" id="BKCJ010006936">
    <property type="protein sequence ID" value="GEU74698.1"/>
    <property type="molecule type" value="Genomic_DNA"/>
</dbReference>
<sequence length="1277" mass="146100">MSTCSFGRNLFPPLDNPELTIKRRSRTDPTLLNNFEMVAEGNVDLPIPDLRTMEELCQPSLNGQGGPIAPIAIQAMNFGLKNDMIQQIQNSCQFHGLLGDDANKHLNKFLHVTQSIKVNRVTDDALRLYLFPHPLTHHVTAWFYCLPRNSINTFEPMAKMFVDTFYNGLTLKHRDAINAAAGGTFMKRRPEECDDLIKNMTTHHNDWNISAQQSESSSSITSSFDTEIAALKAEMAEINKNLMRVLQPPLARLRTYMLQEPIKANDAILKNMKTNMTSLTNSNLKLKNMFGQFMKMNTASSLGLRTLPCNIITNPKEDMKGNRSQLMNHVSKFLGIVRLKSNQVAKIIGYGDYQLGNIIILRVYYVQGHRHNLFSSVCDLDLEVAFRKNTCFIRNLEGVDLLSGSRDTNLYTISLDDMLKTSPIYLLSKASKTKSWLWHRRKVDDWDCLFQPMFNEYFNAPTIVVSPVPVEAAPRASDIADLLMSMLIDQDAPSTSIPLTQAQEQEHSPIIFQGFEESPKTAHFHDDPLHESLHKDSTSQGTSSNLRSSHTPFELIGRWTKDHPITNVIEDHSRSEQVENGIVELYFVQMKYQLADIFTKPLPRERFNFLIEKLEEDLVPLIYELGYSGKCDMLSAIHTIHMHQPWRTFAVIINRCIFGKSLGLDRLRQSRAQILWGMYNKKNVDFVAILWEDFMFQADNREISFARKENMPYPRFIKVIINNFISKDKPISMRNRINIHTVRNDTLLGTLKFVSKTQDYQMYRALIIEGMINQDIKDSKAYKTYLDIATRKATTKKARKFKKVASPSQKMSPVLEEEPIEKHKRAKIPAKKSTTMPTTCVVIRDTSGVSVSKKKAPTKVDRGKGMDLLSEAALLEAAQLKKTLKKCKLETYKLHASGSGDGVGSQPKVPDEQQDKTTDNDRNDYDIDDVSNDDDDDVKSDGGGDNEANDSEKIDSNDDENSYLSQNDDEEEEYEEEYVPTPNNYEFADDEEECEEWYKDVNVRLRDVEHGEEGKEDAEKTDARHDAASLTEFELKKILLGKMQKSKSYQEAQEHRDLYDALVKSYKIDKDLIGYYGKAYSLRRDHKDKDKDEDPPAGSDQGLKRRKTNKDVEPSKGSKYKESKSSLSKGTNNLGNTDDQPNVEDASECDCFKKPKRPPTPDSNFNATKSIDFRPPHTWISKITKVEKPPFIFDELMSTPIDFSVYVMNNLKIDNLTQEHQVGVYFNLLKGTCRSQVELEYHFKKCYYAVIDRLDWNNPEEQDYPFNLSKPLPLIED</sequence>
<feature type="compositionally biased region" description="Basic and acidic residues" evidence="1">
    <location>
        <begin position="1109"/>
        <end position="1124"/>
    </location>
</feature>
<feature type="compositionally biased region" description="Acidic residues" evidence="1">
    <location>
        <begin position="957"/>
        <end position="978"/>
    </location>
</feature>
<feature type="region of interest" description="Disordered" evidence="1">
    <location>
        <begin position="1083"/>
        <end position="1170"/>
    </location>
</feature>
<reference evidence="2" key="1">
    <citation type="journal article" date="2019" name="Sci. Rep.">
        <title>Draft genome of Tanacetum cinerariifolium, the natural source of mosquito coil.</title>
        <authorList>
            <person name="Yamashiro T."/>
            <person name="Shiraishi A."/>
            <person name="Satake H."/>
            <person name="Nakayama K."/>
        </authorList>
    </citation>
    <scope>NUCLEOTIDE SEQUENCE</scope>
</reference>
<feature type="region of interest" description="Disordered" evidence="1">
    <location>
        <begin position="523"/>
        <end position="549"/>
    </location>
</feature>
<evidence type="ECO:0000313" key="2">
    <source>
        <dbReference type="EMBL" id="GEU74698.1"/>
    </source>
</evidence>
<feature type="compositionally biased region" description="Acidic residues" evidence="1">
    <location>
        <begin position="926"/>
        <end position="938"/>
    </location>
</feature>
<evidence type="ECO:0000256" key="1">
    <source>
        <dbReference type="SAM" id="MobiDB-lite"/>
    </source>
</evidence>
<feature type="compositionally biased region" description="Polar residues" evidence="1">
    <location>
        <begin position="1130"/>
        <end position="1140"/>
    </location>
</feature>
<dbReference type="AlphaFoldDB" id="A0A6L2ML33"/>
<feature type="compositionally biased region" description="Basic and acidic residues" evidence="1">
    <location>
        <begin position="523"/>
        <end position="537"/>
    </location>
</feature>
<feature type="region of interest" description="Disordered" evidence="1">
    <location>
        <begin position="895"/>
        <end position="984"/>
    </location>
</feature>
<name>A0A6L2ML33_TANCI</name>